<dbReference type="InterPro" id="IPR007271">
    <property type="entry name" value="Nuc_sug_transpt"/>
</dbReference>
<feature type="transmembrane region" description="Helical" evidence="8">
    <location>
        <begin position="55"/>
        <end position="76"/>
    </location>
</feature>
<dbReference type="NCBIfam" id="TIGR00803">
    <property type="entry name" value="nst"/>
    <property type="match status" value="1"/>
</dbReference>
<feature type="compositionally biased region" description="Basic and acidic residues" evidence="7">
    <location>
        <begin position="7"/>
        <end position="22"/>
    </location>
</feature>
<feature type="transmembrane region" description="Helical" evidence="8">
    <location>
        <begin position="88"/>
        <end position="111"/>
    </location>
</feature>
<reference evidence="10 11" key="1">
    <citation type="submission" date="2022-11" db="UniProtKB">
        <authorList>
            <consortium name="WormBaseParasite"/>
        </authorList>
    </citation>
    <scope>IDENTIFICATION</scope>
</reference>
<accession>A0A915CFQ2</accession>
<dbReference type="GO" id="GO:0000139">
    <property type="term" value="C:Golgi membrane"/>
    <property type="evidence" value="ECO:0007669"/>
    <property type="project" value="InterPro"/>
</dbReference>
<dbReference type="WBParaSite" id="PgR144_g008_t02">
    <property type="protein sequence ID" value="PgR144_g008_t02"/>
    <property type="gene ID" value="PgR144_g008"/>
</dbReference>
<evidence type="ECO:0000256" key="7">
    <source>
        <dbReference type="SAM" id="MobiDB-lite"/>
    </source>
</evidence>
<feature type="transmembrane region" description="Helical" evidence="8">
    <location>
        <begin position="226"/>
        <end position="243"/>
    </location>
</feature>
<evidence type="ECO:0000256" key="1">
    <source>
        <dbReference type="ARBA" id="ARBA00004141"/>
    </source>
</evidence>
<dbReference type="PANTHER" id="PTHR10231">
    <property type="entry name" value="NUCLEOTIDE-SUGAR TRANSMEMBRANE TRANSPORTER"/>
    <property type="match status" value="1"/>
</dbReference>
<keyword evidence="5 8" id="KW-1133">Transmembrane helix</keyword>
<keyword evidence="3" id="KW-0813">Transport</keyword>
<dbReference type="AlphaFoldDB" id="A0A915CFQ2"/>
<dbReference type="WBParaSite" id="PgR144_g008_t03">
    <property type="protein sequence ID" value="PgR144_g008_t03"/>
    <property type="gene ID" value="PgR144_g008"/>
</dbReference>
<proteinExistence type="inferred from homology"/>
<keyword evidence="9" id="KW-1185">Reference proteome</keyword>
<name>A0A915CFQ2_PARUN</name>
<evidence type="ECO:0000256" key="4">
    <source>
        <dbReference type="ARBA" id="ARBA00022692"/>
    </source>
</evidence>
<dbReference type="InterPro" id="IPR037185">
    <property type="entry name" value="EmrE-like"/>
</dbReference>
<evidence type="ECO:0000256" key="5">
    <source>
        <dbReference type="ARBA" id="ARBA00022989"/>
    </source>
</evidence>
<feature type="region of interest" description="Disordered" evidence="7">
    <location>
        <begin position="1"/>
        <end position="34"/>
    </location>
</feature>
<keyword evidence="4 8" id="KW-0812">Transmembrane</keyword>
<feature type="transmembrane region" description="Helical" evidence="8">
    <location>
        <begin position="189"/>
        <end position="206"/>
    </location>
</feature>
<comment type="subcellular location">
    <subcellularLocation>
        <location evidence="1">Membrane</location>
        <topology evidence="1">Multi-pass membrane protein</topology>
    </subcellularLocation>
</comment>
<protein>
    <submittedName>
        <fullName evidence="10 11">UDP-galactose transporter</fullName>
    </submittedName>
</protein>
<evidence type="ECO:0000256" key="8">
    <source>
        <dbReference type="SAM" id="Phobius"/>
    </source>
</evidence>
<evidence type="ECO:0000256" key="6">
    <source>
        <dbReference type="ARBA" id="ARBA00023136"/>
    </source>
</evidence>
<dbReference type="Pfam" id="PF04142">
    <property type="entry name" value="Nuc_sug_transp"/>
    <property type="match status" value="1"/>
</dbReference>
<sequence length="249" mass="28029">MSSPIEHGSRDTSVDTDSRESSTEPLLTPSLGRPSLLPKVKMEMLRETSASTTPLAVRMGILVWLTLQNSVHTLLIRYSRARHVEKMFLSSVAVFFTELLKLFICIVVIIYEERGVTQAFSQILHQVFGNPWDTMKVCIPAMIYTIQNNLFYLGATHLEAATFMVTSQLKIFTTAIFSVMILHKRLSTTQWFALATLFTGVSIVQLQQTSASESTFTQQRPLIGEYILLFSQILILSCFYSFHSTQSGA</sequence>
<evidence type="ECO:0000313" key="11">
    <source>
        <dbReference type="WBParaSite" id="PgR144_g008_t03"/>
    </source>
</evidence>
<keyword evidence="3" id="KW-0762">Sugar transport</keyword>
<comment type="similarity">
    <text evidence="2">Belongs to the nucleotide-sugar transporter family. SLC35A subfamily.</text>
</comment>
<keyword evidence="6 8" id="KW-0472">Membrane</keyword>
<evidence type="ECO:0000256" key="3">
    <source>
        <dbReference type="ARBA" id="ARBA00022597"/>
    </source>
</evidence>
<evidence type="ECO:0000313" key="10">
    <source>
        <dbReference type="WBParaSite" id="PgR144_g008_t02"/>
    </source>
</evidence>
<dbReference type="Proteomes" id="UP000887569">
    <property type="component" value="Unplaced"/>
</dbReference>
<evidence type="ECO:0000256" key="2">
    <source>
        <dbReference type="ARBA" id="ARBA00009976"/>
    </source>
</evidence>
<dbReference type="GO" id="GO:0015165">
    <property type="term" value="F:pyrimidine nucleotide-sugar transmembrane transporter activity"/>
    <property type="evidence" value="ECO:0007669"/>
    <property type="project" value="InterPro"/>
</dbReference>
<evidence type="ECO:0000313" key="9">
    <source>
        <dbReference type="Proteomes" id="UP000887569"/>
    </source>
</evidence>
<feature type="transmembrane region" description="Helical" evidence="8">
    <location>
        <begin position="160"/>
        <end position="182"/>
    </location>
</feature>
<organism evidence="9 11">
    <name type="scientific">Parascaris univalens</name>
    <name type="common">Nematode worm</name>
    <dbReference type="NCBI Taxonomy" id="6257"/>
    <lineage>
        <taxon>Eukaryota</taxon>
        <taxon>Metazoa</taxon>
        <taxon>Ecdysozoa</taxon>
        <taxon>Nematoda</taxon>
        <taxon>Chromadorea</taxon>
        <taxon>Rhabditida</taxon>
        <taxon>Spirurina</taxon>
        <taxon>Ascaridomorpha</taxon>
        <taxon>Ascaridoidea</taxon>
        <taxon>Ascarididae</taxon>
        <taxon>Parascaris</taxon>
    </lineage>
</organism>
<dbReference type="SUPFAM" id="SSF103481">
    <property type="entry name" value="Multidrug resistance efflux transporter EmrE"/>
    <property type="match status" value="1"/>
</dbReference>